<dbReference type="STRING" id="1268635.Loa_02320"/>
<dbReference type="CDD" id="cd00534">
    <property type="entry name" value="DHNA_DHNTPE"/>
    <property type="match status" value="1"/>
</dbReference>
<comment type="function">
    <text evidence="6">Catalyzes the conversion of 7,8-dihydroneopterin to 6-hydroxymethyl-7,8-dihydropterin.</text>
</comment>
<protein>
    <recommendedName>
        <fullName evidence="6">7,8-dihydroneopterin aldolase</fullName>
        <ecNumber evidence="6">4.1.2.25</ecNumber>
    </recommendedName>
</protein>
<evidence type="ECO:0000256" key="3">
    <source>
        <dbReference type="ARBA" id="ARBA00005708"/>
    </source>
</evidence>
<name>W0BGX3_9GAMM</name>
<dbReference type="KEGG" id="lok:Loa_02320"/>
<gene>
    <name evidence="8" type="ORF">Loa_02320</name>
</gene>
<evidence type="ECO:0000259" key="7">
    <source>
        <dbReference type="SMART" id="SM00905"/>
    </source>
</evidence>
<dbReference type="NCBIfam" id="TIGR00526">
    <property type="entry name" value="folB_dom"/>
    <property type="match status" value="1"/>
</dbReference>
<organism evidence="8 9">
    <name type="scientific">Legionella oakridgensis ATCC 33761 = DSM 21215</name>
    <dbReference type="NCBI Taxonomy" id="1268635"/>
    <lineage>
        <taxon>Bacteria</taxon>
        <taxon>Pseudomonadati</taxon>
        <taxon>Pseudomonadota</taxon>
        <taxon>Gammaproteobacteria</taxon>
        <taxon>Legionellales</taxon>
        <taxon>Legionellaceae</taxon>
        <taxon>Legionella</taxon>
    </lineage>
</organism>
<dbReference type="SUPFAM" id="SSF55620">
    <property type="entry name" value="Tetrahydrobiopterin biosynthesis enzymes-like"/>
    <property type="match status" value="1"/>
</dbReference>
<evidence type="ECO:0000256" key="4">
    <source>
        <dbReference type="ARBA" id="ARBA00022909"/>
    </source>
</evidence>
<dbReference type="PATRIC" id="fig|1268635.3.peg.2381"/>
<dbReference type="GO" id="GO:0046654">
    <property type="term" value="P:tetrahydrofolate biosynthetic process"/>
    <property type="evidence" value="ECO:0007669"/>
    <property type="project" value="UniProtKB-UniRule"/>
</dbReference>
<dbReference type="GO" id="GO:0046656">
    <property type="term" value="P:folic acid biosynthetic process"/>
    <property type="evidence" value="ECO:0007669"/>
    <property type="project" value="UniProtKB-UniRule"/>
</dbReference>
<dbReference type="GO" id="GO:0005737">
    <property type="term" value="C:cytoplasm"/>
    <property type="evidence" value="ECO:0007669"/>
    <property type="project" value="TreeGrafter"/>
</dbReference>
<evidence type="ECO:0000256" key="1">
    <source>
        <dbReference type="ARBA" id="ARBA00001353"/>
    </source>
</evidence>
<evidence type="ECO:0000256" key="5">
    <source>
        <dbReference type="ARBA" id="ARBA00023239"/>
    </source>
</evidence>
<dbReference type="PANTHER" id="PTHR42844">
    <property type="entry name" value="DIHYDRONEOPTERIN ALDOLASE 1-RELATED"/>
    <property type="match status" value="1"/>
</dbReference>
<keyword evidence="4 6" id="KW-0289">Folate biosynthesis</keyword>
<evidence type="ECO:0000313" key="9">
    <source>
        <dbReference type="Proteomes" id="UP000018838"/>
    </source>
</evidence>
<dbReference type="EC" id="4.1.2.25" evidence="6"/>
<accession>W0BGX3</accession>
<dbReference type="AlphaFoldDB" id="W0BGX3"/>
<dbReference type="NCBIfam" id="TIGR00525">
    <property type="entry name" value="folB"/>
    <property type="match status" value="1"/>
</dbReference>
<sequence length="145" mass="16529">MALESEKPQHSILPEPEITLLLPMSFSFRMNTYMDSLDISSLYVSTYIGIHAWEQRILQRLLIDISIPINCSSCNDELFNTIDYDQLCQRITTFVESNCFNLIETVAEKIAQLIKNEFPVSQLSVRVSKPDAIKNAGNISITINR</sequence>
<evidence type="ECO:0000256" key="6">
    <source>
        <dbReference type="RuleBase" id="RU362079"/>
    </source>
</evidence>
<dbReference type="Gene3D" id="3.30.1130.10">
    <property type="match status" value="1"/>
</dbReference>
<evidence type="ECO:0000256" key="2">
    <source>
        <dbReference type="ARBA" id="ARBA00005013"/>
    </source>
</evidence>
<dbReference type="GO" id="GO:0004150">
    <property type="term" value="F:dihydroneopterin aldolase activity"/>
    <property type="evidence" value="ECO:0007669"/>
    <property type="project" value="UniProtKB-UniRule"/>
</dbReference>
<dbReference type="UniPathway" id="UPA00077">
    <property type="reaction ID" value="UER00154"/>
</dbReference>
<keyword evidence="5 6" id="KW-0456">Lyase</keyword>
<comment type="pathway">
    <text evidence="2 6">Cofactor biosynthesis; tetrahydrofolate biosynthesis; 2-amino-4-hydroxy-6-hydroxymethyl-7,8-dihydropteridine diphosphate from 7,8-dihydroneopterin triphosphate: step 3/4.</text>
</comment>
<dbReference type="InterPro" id="IPR006157">
    <property type="entry name" value="FolB_dom"/>
</dbReference>
<dbReference type="eggNOG" id="COG1539">
    <property type="taxonomic scope" value="Bacteria"/>
</dbReference>
<dbReference type="HOGENOM" id="CLU_112632_0_2_6"/>
<comment type="similarity">
    <text evidence="3 6">Belongs to the DHNA family.</text>
</comment>
<proteinExistence type="inferred from homology"/>
<dbReference type="Pfam" id="PF02152">
    <property type="entry name" value="FolB"/>
    <property type="match status" value="1"/>
</dbReference>
<keyword evidence="9" id="KW-1185">Reference proteome</keyword>
<dbReference type="Proteomes" id="UP000018838">
    <property type="component" value="Chromosome"/>
</dbReference>
<reference evidence="8 9" key="1">
    <citation type="journal article" date="2013" name="Int. J. Med. Microbiol.">
        <title>Legionella oakridgensis ATCC 33761 genome sequence and phenotypic characterization reveals its replication capacity in amoebae.</title>
        <authorList>
            <person name="Brzuszkiewicz E."/>
            <person name="Schulz T."/>
            <person name="Rydzewski K."/>
            <person name="Daniel R."/>
            <person name="Gillmaier N."/>
            <person name="Dittmann C."/>
            <person name="Holland G."/>
            <person name="Schunder E."/>
            <person name="Lautner M."/>
            <person name="Eisenreich W."/>
            <person name="Luck C."/>
            <person name="Heuner K."/>
        </authorList>
    </citation>
    <scope>NUCLEOTIDE SEQUENCE [LARGE SCALE GENOMIC DNA]</scope>
    <source>
        <strain>OR-10</strain>
        <strain evidence="9">ATCC 33761</strain>
    </source>
</reference>
<dbReference type="InterPro" id="IPR043133">
    <property type="entry name" value="GTP-CH-I_C/QueF"/>
</dbReference>
<dbReference type="InterPro" id="IPR006156">
    <property type="entry name" value="Dihydroneopterin_aldolase"/>
</dbReference>
<feature type="domain" description="Dihydroneopterin aldolase/epimerase" evidence="7">
    <location>
        <begin position="37"/>
        <end position="145"/>
    </location>
</feature>
<dbReference type="EMBL" id="CP004006">
    <property type="protein sequence ID" value="AHE67862.1"/>
    <property type="molecule type" value="Genomic_DNA"/>
</dbReference>
<dbReference type="PANTHER" id="PTHR42844:SF1">
    <property type="entry name" value="DIHYDRONEOPTERIN ALDOLASE 1-RELATED"/>
    <property type="match status" value="1"/>
</dbReference>
<comment type="catalytic activity">
    <reaction evidence="1 6">
        <text>7,8-dihydroneopterin = 6-hydroxymethyl-7,8-dihydropterin + glycolaldehyde</text>
        <dbReference type="Rhea" id="RHEA:10540"/>
        <dbReference type="ChEBI" id="CHEBI:17001"/>
        <dbReference type="ChEBI" id="CHEBI:17071"/>
        <dbReference type="ChEBI" id="CHEBI:44841"/>
        <dbReference type="EC" id="4.1.2.25"/>
    </reaction>
</comment>
<evidence type="ECO:0000313" key="8">
    <source>
        <dbReference type="EMBL" id="AHE67862.1"/>
    </source>
</evidence>
<dbReference type="SMART" id="SM00905">
    <property type="entry name" value="FolB"/>
    <property type="match status" value="1"/>
</dbReference>